<dbReference type="EMBL" id="JACHTF010000002">
    <property type="protein sequence ID" value="MBB1059382.1"/>
    <property type="molecule type" value="Genomic_DNA"/>
</dbReference>
<dbReference type="Proteomes" id="UP000523196">
    <property type="component" value="Unassembled WGS sequence"/>
</dbReference>
<reference evidence="3 4" key="1">
    <citation type="submission" date="2020-08" db="EMBL/GenBank/DDBJ databases">
        <authorList>
            <person name="Xu S."/>
            <person name="Li A."/>
        </authorList>
    </citation>
    <scope>NUCLEOTIDE SEQUENCE [LARGE SCALE GENOMIC DNA]</scope>
    <source>
        <strain evidence="3 4">119BY6-57</strain>
    </source>
</reference>
<proteinExistence type="predicted"/>
<keyword evidence="2" id="KW-0732">Signal</keyword>
<evidence type="ECO:0008006" key="5">
    <source>
        <dbReference type="Google" id="ProtNLM"/>
    </source>
</evidence>
<evidence type="ECO:0000313" key="4">
    <source>
        <dbReference type="Proteomes" id="UP000523196"/>
    </source>
</evidence>
<feature type="chain" id="PRO_5031561535" description="DUF2884 family protein" evidence="2">
    <location>
        <begin position="28"/>
        <end position="233"/>
    </location>
</feature>
<comment type="caution">
    <text evidence="3">The sequence shown here is derived from an EMBL/GenBank/DDBJ whole genome shotgun (WGS) entry which is preliminary data.</text>
</comment>
<dbReference type="PROSITE" id="PS51257">
    <property type="entry name" value="PROKAR_LIPOPROTEIN"/>
    <property type="match status" value="1"/>
</dbReference>
<feature type="region of interest" description="Disordered" evidence="1">
    <location>
        <begin position="32"/>
        <end position="59"/>
    </location>
</feature>
<feature type="compositionally biased region" description="Low complexity" evidence="1">
    <location>
        <begin position="213"/>
        <end position="233"/>
    </location>
</feature>
<feature type="compositionally biased region" description="Acidic residues" evidence="1">
    <location>
        <begin position="196"/>
        <end position="208"/>
    </location>
</feature>
<name>A0A7W3TJA3_9GAMM</name>
<feature type="signal peptide" evidence="2">
    <location>
        <begin position="1"/>
        <end position="27"/>
    </location>
</feature>
<dbReference type="AlphaFoldDB" id="A0A7W3TJA3"/>
<protein>
    <recommendedName>
        <fullName evidence="5">DUF2884 family protein</fullName>
    </recommendedName>
</protein>
<organism evidence="3 4">
    <name type="scientific">Marilutibacter spongiae</name>
    <dbReference type="NCBI Taxonomy" id="2025720"/>
    <lineage>
        <taxon>Bacteria</taxon>
        <taxon>Pseudomonadati</taxon>
        <taxon>Pseudomonadota</taxon>
        <taxon>Gammaproteobacteria</taxon>
        <taxon>Lysobacterales</taxon>
        <taxon>Lysobacteraceae</taxon>
        <taxon>Marilutibacter</taxon>
    </lineage>
</organism>
<dbReference type="RefSeq" id="WP_182685030.1">
    <property type="nucleotide sequence ID" value="NZ_JACHTF010000002.1"/>
</dbReference>
<evidence type="ECO:0000313" key="3">
    <source>
        <dbReference type="EMBL" id="MBB1059382.1"/>
    </source>
</evidence>
<gene>
    <name evidence="3" type="ORF">H4F98_02210</name>
</gene>
<feature type="compositionally biased region" description="Polar residues" evidence="1">
    <location>
        <begin position="33"/>
        <end position="46"/>
    </location>
</feature>
<evidence type="ECO:0000256" key="2">
    <source>
        <dbReference type="SAM" id="SignalP"/>
    </source>
</evidence>
<feature type="region of interest" description="Disordered" evidence="1">
    <location>
        <begin position="196"/>
        <end position="233"/>
    </location>
</feature>
<sequence length="233" mass="24324">MTFHSHRPSRKALPTLVLLLGTLPWLSACGGTDNPSGKASSATAQASAELEGKSHEVGDKVREKMATQDIGIDSDRAGVPDAKITPEGDFLVDGKQVAVNAEQRALLVKYRRHITEIAASGAQIGVESASVATQAVGVAIASIFSGESTEDLGDRIEADVEKKIRGSVAGLCSQLPALMETQQALVAAMPEFEPYADMDDSDFDDCMDETSVAGADPASPANEAAEAEAAPRQ</sequence>
<evidence type="ECO:0000256" key="1">
    <source>
        <dbReference type="SAM" id="MobiDB-lite"/>
    </source>
</evidence>
<feature type="compositionally biased region" description="Basic and acidic residues" evidence="1">
    <location>
        <begin position="50"/>
        <end position="59"/>
    </location>
</feature>
<accession>A0A7W3TJA3</accession>
<keyword evidence="4" id="KW-1185">Reference proteome</keyword>